<accession>A0A286N1R2</accession>
<proteinExistence type="predicted"/>
<evidence type="ECO:0000313" key="1">
    <source>
        <dbReference type="EMBL" id="ASX97910.1"/>
    </source>
</evidence>
<dbReference type="AlphaFoldDB" id="A0A286N1R2"/>
<sequence length="73" mass="7700">MAIYDDQCPAEAPIFAAIDAAPPFWGVEHPFARCGKEVRCPIVGNDVVAGESARPICAIYKPTISVATIVVIG</sequence>
<dbReference type="EMBL" id="KY847874">
    <property type="protein sequence ID" value="ASX97910.1"/>
    <property type="molecule type" value="Genomic_DNA"/>
</dbReference>
<protein>
    <submittedName>
        <fullName evidence="1">Uncharacterized protein</fullName>
    </submittedName>
</protein>
<organism evidence="1">
    <name type="scientific">Providencia rettgeri</name>
    <dbReference type="NCBI Taxonomy" id="587"/>
    <lineage>
        <taxon>Bacteria</taxon>
        <taxon>Pseudomonadati</taxon>
        <taxon>Pseudomonadota</taxon>
        <taxon>Gammaproteobacteria</taxon>
        <taxon>Enterobacterales</taxon>
        <taxon>Morganellaceae</taxon>
        <taxon>Providencia</taxon>
    </lineage>
</organism>
<name>A0A286N1R2_PRORE</name>
<reference evidence="1" key="1">
    <citation type="submission" date="2017-03" db="EMBL/GenBank/DDBJ databases">
        <title>Emergence of Proteeae species isolates carrying blaIMP-27-like in United States and Mexico.</title>
        <authorList>
            <person name="Deshpande L."/>
            <person name="Davis A."/>
            <person name="Castanheira M."/>
        </authorList>
    </citation>
    <scope>NUCLEOTIDE SEQUENCE</scope>
    <source>
        <strain evidence="1">106-18129X</strain>
    </source>
</reference>